<gene>
    <name evidence="1" type="ORF">GCM10011340_30640</name>
</gene>
<sequence>MQVSDVTRNADGTQNATFISRTYEVVNIFADNGTPIEALRLVAAEQIEATFDAEGNLIGSTSSAVNSEQCDCGADCHGYIFTDNSLWINDDQVEKLLENDGYLRNLDEEDASAVIFKKGGNVVHSGKRNADGTYNNNAGILTTEYNVTLEGAARGLTDTRNRSNVEFVRKISANKALNTTLGTVDSRGVRVISDKKEIEQFLNQLTGND</sequence>
<dbReference type="RefSeq" id="WP_189631164.1">
    <property type="nucleotide sequence ID" value="NZ_BNAG01000004.1"/>
</dbReference>
<protein>
    <submittedName>
        <fullName evidence="1">Uncharacterized protein</fullName>
    </submittedName>
</protein>
<keyword evidence="2" id="KW-1185">Reference proteome</keyword>
<evidence type="ECO:0000313" key="2">
    <source>
        <dbReference type="Proteomes" id="UP000658258"/>
    </source>
</evidence>
<proteinExistence type="predicted"/>
<dbReference type="EMBL" id="BNAG01000004">
    <property type="protein sequence ID" value="GHE72267.1"/>
    <property type="molecule type" value="Genomic_DNA"/>
</dbReference>
<accession>A0ABQ3ID54</accession>
<organism evidence="1 2">
    <name type="scientific">Roseivirga thermotolerans</name>
    <dbReference type="NCBI Taxonomy" id="1758176"/>
    <lineage>
        <taxon>Bacteria</taxon>
        <taxon>Pseudomonadati</taxon>
        <taxon>Bacteroidota</taxon>
        <taxon>Cytophagia</taxon>
        <taxon>Cytophagales</taxon>
        <taxon>Roseivirgaceae</taxon>
        <taxon>Roseivirga</taxon>
    </lineage>
</organism>
<comment type="caution">
    <text evidence="1">The sequence shown here is derived from an EMBL/GenBank/DDBJ whole genome shotgun (WGS) entry which is preliminary data.</text>
</comment>
<reference evidence="2" key="1">
    <citation type="journal article" date="2019" name="Int. J. Syst. Evol. Microbiol.">
        <title>The Global Catalogue of Microorganisms (GCM) 10K type strain sequencing project: providing services to taxonomists for standard genome sequencing and annotation.</title>
        <authorList>
            <consortium name="The Broad Institute Genomics Platform"/>
            <consortium name="The Broad Institute Genome Sequencing Center for Infectious Disease"/>
            <person name="Wu L."/>
            <person name="Ma J."/>
        </authorList>
    </citation>
    <scope>NUCLEOTIDE SEQUENCE [LARGE SCALE GENOMIC DNA]</scope>
    <source>
        <strain evidence="2">CGMCC 1.15111</strain>
    </source>
</reference>
<evidence type="ECO:0000313" key="1">
    <source>
        <dbReference type="EMBL" id="GHE72267.1"/>
    </source>
</evidence>
<dbReference type="Proteomes" id="UP000658258">
    <property type="component" value="Unassembled WGS sequence"/>
</dbReference>
<name>A0ABQ3ID54_9BACT</name>